<dbReference type="AlphaFoldDB" id="A0A558A2W9"/>
<keyword evidence="2" id="KW-1185">Reference proteome</keyword>
<dbReference type="EMBL" id="VJZA01000058">
    <property type="protein sequence ID" value="TVT18606.1"/>
    <property type="molecule type" value="Genomic_DNA"/>
</dbReference>
<evidence type="ECO:0000313" key="1">
    <source>
        <dbReference type="EMBL" id="TVT18606.1"/>
    </source>
</evidence>
<evidence type="ECO:0000313" key="2">
    <source>
        <dbReference type="Proteomes" id="UP000318578"/>
    </source>
</evidence>
<comment type="caution">
    <text evidence="1">The sequence shown here is derived from an EMBL/GenBank/DDBJ whole genome shotgun (WGS) entry which is preliminary data.</text>
</comment>
<sequence>MSVRRPDQLRIVFDLLDRQIVDVEGQLVGKVDDVELEPTGDGGYRVVALLTGRRVLAERVGGLLGRALRRARPGALRITYDHVLEVGSHVTLSLRAEVLDVPPLESLLRRRLIGRIPGADRAGE</sequence>
<proteinExistence type="predicted"/>
<dbReference type="Gene3D" id="2.30.30.240">
    <property type="entry name" value="PRC-barrel domain"/>
    <property type="match status" value="1"/>
</dbReference>
<evidence type="ECO:0008006" key="3">
    <source>
        <dbReference type="Google" id="ProtNLM"/>
    </source>
</evidence>
<name>A0A558A2W9_9PSEU</name>
<organism evidence="1 2">
    <name type="scientific">Amycolatopsis acidiphila</name>
    <dbReference type="NCBI Taxonomy" id="715473"/>
    <lineage>
        <taxon>Bacteria</taxon>
        <taxon>Bacillati</taxon>
        <taxon>Actinomycetota</taxon>
        <taxon>Actinomycetes</taxon>
        <taxon>Pseudonocardiales</taxon>
        <taxon>Pseudonocardiaceae</taxon>
        <taxon>Amycolatopsis</taxon>
    </lineage>
</organism>
<gene>
    <name evidence="1" type="ORF">FNH06_27080</name>
</gene>
<dbReference type="Proteomes" id="UP000318578">
    <property type="component" value="Unassembled WGS sequence"/>
</dbReference>
<dbReference type="OrthoDB" id="9804685at2"/>
<accession>A0A558A2W9</accession>
<protein>
    <recommendedName>
        <fullName evidence="3">PRC-barrel domain containing protein</fullName>
    </recommendedName>
</protein>
<reference evidence="1 2" key="1">
    <citation type="submission" date="2019-07" db="EMBL/GenBank/DDBJ databases">
        <title>New species of Amycolatopsis and Streptomyces.</title>
        <authorList>
            <person name="Duangmal K."/>
            <person name="Teo W.F.A."/>
            <person name="Lipun K."/>
        </authorList>
    </citation>
    <scope>NUCLEOTIDE SEQUENCE [LARGE SCALE GENOMIC DNA]</scope>
    <source>
        <strain evidence="1 2">JCM 30562</strain>
    </source>
</reference>